<reference evidence="3" key="1">
    <citation type="submission" date="2022-11" db="UniProtKB">
        <authorList>
            <consortium name="WormBaseParasite"/>
        </authorList>
    </citation>
    <scope>IDENTIFICATION</scope>
</reference>
<protein>
    <submittedName>
        <fullName evidence="3">Uncharacterized protein</fullName>
    </submittedName>
</protein>
<name>A0A915DG22_9BILA</name>
<sequence>MDPQTQRHVHFPSPLFSSRRLSTPLSTPSTPLLLSPSFESPTFRPLHPDDIGQVNIFYKILFALFKQQSEKIPESRLFSHTNIYPTSALQHQTLTNPTAKSHPRGLASRILQAVLPTITNPLPHSRSYQDGMGQKEGSKQPRHKVEIGWPLPLPPPALLNLKRLIIAQKGFHIQWFSTDESVQIRRMSLKEFSGLDHPELSTSSTDGSRSDLTATNINQNVGSPLLARLHNASPSRNVGNLLDKFSNRRRSSAGLNKLSTWNSFAAGSGSGDPTSARSGLPGESLYDSFDIAIEGINMAINEASRNCANGSRSNSLSNNSPDEQKPQLIGHKMFEQAYKKLEAGGQSEKLEVLNETRLLVGACKSMVRSTSQPIDDKELFPLIQTTVHCADKVTQAVEAALRKRNSLFQAELLTAKTEQMLKALTETVRDLEKAYGTPKHGQEAKQLVRSSTTLAASLTQLIQAVQHL</sequence>
<evidence type="ECO:0000313" key="3">
    <source>
        <dbReference type="WBParaSite" id="jg19521"/>
    </source>
</evidence>
<feature type="compositionally biased region" description="Low complexity" evidence="1">
    <location>
        <begin position="11"/>
        <end position="23"/>
    </location>
</feature>
<feature type="region of interest" description="Disordered" evidence="1">
    <location>
        <begin position="195"/>
        <end position="216"/>
    </location>
</feature>
<dbReference type="Gene3D" id="1.20.1420.10">
    <property type="entry name" value="Talin, central domain"/>
    <property type="match status" value="1"/>
</dbReference>
<organism evidence="2 3">
    <name type="scientific">Ditylenchus dipsaci</name>
    <dbReference type="NCBI Taxonomy" id="166011"/>
    <lineage>
        <taxon>Eukaryota</taxon>
        <taxon>Metazoa</taxon>
        <taxon>Ecdysozoa</taxon>
        <taxon>Nematoda</taxon>
        <taxon>Chromadorea</taxon>
        <taxon>Rhabditida</taxon>
        <taxon>Tylenchina</taxon>
        <taxon>Tylenchomorpha</taxon>
        <taxon>Sphaerularioidea</taxon>
        <taxon>Anguinidae</taxon>
        <taxon>Anguininae</taxon>
        <taxon>Ditylenchus</taxon>
    </lineage>
</organism>
<proteinExistence type="predicted"/>
<feature type="compositionally biased region" description="Polar residues" evidence="1">
    <location>
        <begin position="200"/>
        <end position="216"/>
    </location>
</feature>
<evidence type="ECO:0000256" key="1">
    <source>
        <dbReference type="SAM" id="MobiDB-lite"/>
    </source>
</evidence>
<keyword evidence="2" id="KW-1185">Reference proteome</keyword>
<dbReference type="WBParaSite" id="jg19521">
    <property type="protein sequence ID" value="jg19521"/>
    <property type="gene ID" value="jg19521"/>
</dbReference>
<evidence type="ECO:0000313" key="2">
    <source>
        <dbReference type="Proteomes" id="UP000887574"/>
    </source>
</evidence>
<feature type="region of interest" description="Disordered" evidence="1">
    <location>
        <begin position="1"/>
        <end position="23"/>
    </location>
</feature>
<accession>A0A915DG22</accession>
<dbReference type="AlphaFoldDB" id="A0A915DG22"/>
<dbReference type="Proteomes" id="UP000887574">
    <property type="component" value="Unplaced"/>
</dbReference>